<evidence type="ECO:0000313" key="3">
    <source>
        <dbReference type="Proteomes" id="UP000027190"/>
    </source>
</evidence>
<dbReference type="PANTHER" id="PTHR36509:SF2">
    <property type="entry name" value="BLL3101 PROTEIN"/>
    <property type="match status" value="1"/>
</dbReference>
<dbReference type="STRING" id="1280947.HY30_14635"/>
<feature type="domain" description="DUF1214" evidence="1">
    <location>
        <begin position="41"/>
        <end position="142"/>
    </location>
</feature>
<dbReference type="PANTHER" id="PTHR36509">
    <property type="entry name" value="BLL3101 PROTEIN"/>
    <property type="match status" value="1"/>
</dbReference>
<dbReference type="InterPro" id="IPR037049">
    <property type="entry name" value="DUF1214_C_sf"/>
</dbReference>
<dbReference type="InterPro" id="IPR010621">
    <property type="entry name" value="DUF1214"/>
</dbReference>
<gene>
    <name evidence="2" type="ORF">HY30_14635</name>
</gene>
<dbReference type="PATRIC" id="fig|1280947.3.peg.1249"/>
<organism evidence="2 3">
    <name type="scientific">Hyphomonas chukchiensis</name>
    <dbReference type="NCBI Taxonomy" id="1280947"/>
    <lineage>
        <taxon>Bacteria</taxon>
        <taxon>Pseudomonadati</taxon>
        <taxon>Pseudomonadota</taxon>
        <taxon>Alphaproteobacteria</taxon>
        <taxon>Hyphomonadales</taxon>
        <taxon>Hyphomonadaceae</taxon>
        <taxon>Hyphomonas</taxon>
    </lineage>
</organism>
<dbReference type="Pfam" id="PF06742">
    <property type="entry name" value="DUF1214"/>
    <property type="match status" value="1"/>
</dbReference>
<proteinExistence type="predicted"/>
<evidence type="ECO:0000259" key="1">
    <source>
        <dbReference type="Pfam" id="PF06742"/>
    </source>
</evidence>
<comment type="caution">
    <text evidence="2">The sequence shown here is derived from an EMBL/GenBank/DDBJ whole genome shotgun (WGS) entry which is preliminary data.</text>
</comment>
<sequence length="167" mass="18373">MGGVIDADGWLSDWTVGSPSANPWTRAYIARRGLLALTKEEAVYFTRAKDDTGKPLVEDCTYRVSGDAMPALWWSVTLYDATNYLPKNTDQALSYDLTKANDAGQAAHWSFIVAPERPSEGNWVSSRSAGSFDLTLRLYKPDAALIDNPESVLPPPSIERLSCRSQS</sequence>
<protein>
    <recommendedName>
        <fullName evidence="1">DUF1214 domain-containing protein</fullName>
    </recommendedName>
</protein>
<dbReference type="EMBL" id="AWFG01000015">
    <property type="protein sequence ID" value="KCZ59502.1"/>
    <property type="molecule type" value="Genomic_DNA"/>
</dbReference>
<dbReference type="SUPFAM" id="SSF160935">
    <property type="entry name" value="VPA0735-like"/>
    <property type="match status" value="1"/>
</dbReference>
<keyword evidence="3" id="KW-1185">Reference proteome</keyword>
<reference evidence="2 3" key="1">
    <citation type="journal article" date="2014" name="Antonie Van Leeuwenhoek">
        <title>Hyphomonas beringensis sp. nov. and Hyphomonas chukchiensis sp. nov., isolated from surface seawater of the Bering Sea and Chukchi Sea.</title>
        <authorList>
            <person name="Li C."/>
            <person name="Lai Q."/>
            <person name="Li G."/>
            <person name="Dong C."/>
            <person name="Wang J."/>
            <person name="Liao Y."/>
            <person name="Shao Z."/>
        </authorList>
    </citation>
    <scope>NUCLEOTIDE SEQUENCE [LARGE SCALE GENOMIC DNA]</scope>
    <source>
        <strain evidence="2 3">BH-BN04-4</strain>
    </source>
</reference>
<name>A0A062UQW1_9PROT</name>
<accession>A0A062UQW1</accession>
<dbReference type="Gene3D" id="2.60.120.600">
    <property type="entry name" value="Domain of unknown function DUF1214, C-terminal domain"/>
    <property type="match status" value="1"/>
</dbReference>
<dbReference type="Proteomes" id="UP000027190">
    <property type="component" value="Unassembled WGS sequence"/>
</dbReference>
<evidence type="ECO:0000313" key="2">
    <source>
        <dbReference type="EMBL" id="KCZ59502.1"/>
    </source>
</evidence>
<dbReference type="eggNOG" id="COG5402">
    <property type="taxonomic scope" value="Bacteria"/>
</dbReference>
<dbReference type="AlphaFoldDB" id="A0A062UQW1"/>